<dbReference type="Gene3D" id="3.40.50.300">
    <property type="entry name" value="P-loop containing nucleotide triphosphate hydrolases"/>
    <property type="match status" value="1"/>
</dbReference>
<dbReference type="AlphaFoldDB" id="A0A317CET6"/>
<dbReference type="InterPro" id="IPR036640">
    <property type="entry name" value="ABC1_TM_sf"/>
</dbReference>
<comment type="subcellular location">
    <subcellularLocation>
        <location evidence="1">Cell membrane</location>
        <topology evidence="1">Multi-pass membrane protein</topology>
    </subcellularLocation>
</comment>
<feature type="transmembrane region" description="Helical" evidence="8">
    <location>
        <begin position="152"/>
        <end position="170"/>
    </location>
</feature>
<keyword evidence="2" id="KW-0813">Transport</keyword>
<evidence type="ECO:0000256" key="7">
    <source>
        <dbReference type="ARBA" id="ARBA00023136"/>
    </source>
</evidence>
<dbReference type="PANTHER" id="PTHR43553:SF11">
    <property type="entry name" value="ABC TRANSPORTER ATP-BINDING_PERMEASE PROTEIN YOJI"/>
    <property type="match status" value="1"/>
</dbReference>
<evidence type="ECO:0000256" key="6">
    <source>
        <dbReference type="ARBA" id="ARBA00022989"/>
    </source>
</evidence>
<evidence type="ECO:0000256" key="4">
    <source>
        <dbReference type="ARBA" id="ARBA00022741"/>
    </source>
</evidence>
<dbReference type="Proteomes" id="UP000245506">
    <property type="component" value="Unassembled WGS sequence"/>
</dbReference>
<gene>
    <name evidence="11" type="ORF">DKT75_07570</name>
</gene>
<feature type="domain" description="ABC transporter" evidence="9">
    <location>
        <begin position="333"/>
        <end position="531"/>
    </location>
</feature>
<dbReference type="InterPro" id="IPR003593">
    <property type="entry name" value="AAA+_ATPase"/>
</dbReference>
<reference evidence="11 12" key="1">
    <citation type="submission" date="2018-05" db="EMBL/GenBank/DDBJ databases">
        <title>Leucothrix arctica sp. nov., isolated from Arctic seawater.</title>
        <authorList>
            <person name="Choi A."/>
            <person name="Baek K."/>
        </authorList>
    </citation>
    <scope>NUCLEOTIDE SEQUENCE [LARGE SCALE GENOMIC DNA]</scope>
    <source>
        <strain evidence="11 12">IMCC9719</strain>
    </source>
</reference>
<name>A0A317CET6_9GAMM</name>
<dbReference type="Gene3D" id="1.20.1560.10">
    <property type="entry name" value="ABC transporter type 1, transmembrane domain"/>
    <property type="match status" value="1"/>
</dbReference>
<feature type="transmembrane region" description="Helical" evidence="8">
    <location>
        <begin position="48"/>
        <end position="66"/>
    </location>
</feature>
<evidence type="ECO:0000256" key="8">
    <source>
        <dbReference type="SAM" id="Phobius"/>
    </source>
</evidence>
<dbReference type="PROSITE" id="PS50929">
    <property type="entry name" value="ABC_TM1F"/>
    <property type="match status" value="1"/>
</dbReference>
<evidence type="ECO:0000259" key="9">
    <source>
        <dbReference type="PROSITE" id="PS50893"/>
    </source>
</evidence>
<dbReference type="RefSeq" id="WP_109822819.1">
    <property type="nucleotide sequence ID" value="NZ_QGKL01000022.1"/>
</dbReference>
<dbReference type="InterPro" id="IPR005898">
    <property type="entry name" value="Cyc_pep_transpt_SyrD/YojI"/>
</dbReference>
<evidence type="ECO:0008006" key="13">
    <source>
        <dbReference type="Google" id="ProtNLM"/>
    </source>
</evidence>
<dbReference type="GO" id="GO:0043190">
    <property type="term" value="C:ATP-binding cassette (ABC) transporter complex"/>
    <property type="evidence" value="ECO:0007669"/>
    <property type="project" value="TreeGrafter"/>
</dbReference>
<dbReference type="Pfam" id="PF00005">
    <property type="entry name" value="ABC_tran"/>
    <property type="match status" value="1"/>
</dbReference>
<dbReference type="EMBL" id="QGKL01000022">
    <property type="protein sequence ID" value="PWQ97165.1"/>
    <property type="molecule type" value="Genomic_DNA"/>
</dbReference>
<dbReference type="GO" id="GO:0015833">
    <property type="term" value="P:peptide transport"/>
    <property type="evidence" value="ECO:0007669"/>
    <property type="project" value="InterPro"/>
</dbReference>
<evidence type="ECO:0000256" key="5">
    <source>
        <dbReference type="ARBA" id="ARBA00022840"/>
    </source>
</evidence>
<sequence length="531" mass="59553">MKILNFMSQETKVSKRRILLLAGISGVANSMLLVILNEAATQLRDGDIETQLFLQYLLTFLLFIFAQRTSQREAVAAVEHALQQVRIRLADKVRRSELRTIEAMGGIGSYSSLTQGANTITQSVMYLIVGVESLLVLIFASLYLLWLSPASFIIGITLISITITILVLHYQKTFHELSLAARKEGEFFELFTSMLQGFKQLKLSRRKSDAVFADITAAANETSRLKSHSNIRLLEDILLSNVAFYLLLLLIVFMLPTMVTVYEEKLFQVIATILFMMQPVYRISAAFPNISKTNVAITGLYALEEKLDSDQSVHQESPPLPFTEFQSIAINAVSFSYLDKQLNPVSQIGPLHLSLKPGEIIFITGGNGSGKSTLLKILAGLYKPEEGNLALNDTPLKVSDYNAYRGMFSAVFSDFHLYSRLYGIEDCSEKVVLKWLTTMGLNHKTEFKNGQFTNTNLSTGERKRLAFIVAVLQDCPILILDEFAADQDPEFRETFYKKIIPELKTQGKTIVAVTHDEQYFDTATRVISTNV</sequence>
<dbReference type="OrthoDB" id="9760776at2"/>
<keyword evidence="4" id="KW-0547">Nucleotide-binding</keyword>
<evidence type="ECO:0000259" key="10">
    <source>
        <dbReference type="PROSITE" id="PS50929"/>
    </source>
</evidence>
<feature type="domain" description="ABC transmembrane type-1" evidence="10">
    <location>
        <begin position="18"/>
        <end position="292"/>
    </location>
</feature>
<dbReference type="NCBIfam" id="TIGR01194">
    <property type="entry name" value="cyc_pep_trnsptr"/>
    <property type="match status" value="1"/>
</dbReference>
<keyword evidence="6 8" id="KW-1133">Transmembrane helix</keyword>
<keyword evidence="3 8" id="KW-0812">Transmembrane</keyword>
<protein>
    <recommendedName>
        <fullName evidence="13">Cyclic peptide export ABC transporter</fullName>
    </recommendedName>
</protein>
<dbReference type="SUPFAM" id="SSF90123">
    <property type="entry name" value="ABC transporter transmembrane region"/>
    <property type="match status" value="1"/>
</dbReference>
<comment type="caution">
    <text evidence="11">The sequence shown here is derived from an EMBL/GenBank/DDBJ whole genome shotgun (WGS) entry which is preliminary data.</text>
</comment>
<evidence type="ECO:0000256" key="3">
    <source>
        <dbReference type="ARBA" id="ARBA00022692"/>
    </source>
</evidence>
<dbReference type="GO" id="GO:0016887">
    <property type="term" value="F:ATP hydrolysis activity"/>
    <property type="evidence" value="ECO:0007669"/>
    <property type="project" value="InterPro"/>
</dbReference>
<dbReference type="SMART" id="SM00382">
    <property type="entry name" value="AAA"/>
    <property type="match status" value="1"/>
</dbReference>
<evidence type="ECO:0000256" key="2">
    <source>
        <dbReference type="ARBA" id="ARBA00022448"/>
    </source>
</evidence>
<dbReference type="InterPro" id="IPR027417">
    <property type="entry name" value="P-loop_NTPase"/>
</dbReference>
<keyword evidence="12" id="KW-1185">Reference proteome</keyword>
<feature type="transmembrane region" description="Helical" evidence="8">
    <location>
        <begin position="124"/>
        <end position="146"/>
    </location>
</feature>
<keyword evidence="5" id="KW-0067">ATP-binding</keyword>
<feature type="transmembrane region" description="Helical" evidence="8">
    <location>
        <begin position="233"/>
        <end position="254"/>
    </location>
</feature>
<dbReference type="InterPro" id="IPR003439">
    <property type="entry name" value="ABC_transporter-like_ATP-bd"/>
</dbReference>
<evidence type="ECO:0000313" key="11">
    <source>
        <dbReference type="EMBL" id="PWQ97165.1"/>
    </source>
</evidence>
<feature type="transmembrane region" description="Helical" evidence="8">
    <location>
        <begin position="18"/>
        <end position="36"/>
    </location>
</feature>
<accession>A0A317CET6</accession>
<dbReference type="GO" id="GO:0140359">
    <property type="term" value="F:ABC-type transporter activity"/>
    <property type="evidence" value="ECO:0007669"/>
    <property type="project" value="InterPro"/>
</dbReference>
<organism evidence="11 12">
    <name type="scientific">Leucothrix arctica</name>
    <dbReference type="NCBI Taxonomy" id="1481894"/>
    <lineage>
        <taxon>Bacteria</taxon>
        <taxon>Pseudomonadati</taxon>
        <taxon>Pseudomonadota</taxon>
        <taxon>Gammaproteobacteria</taxon>
        <taxon>Thiotrichales</taxon>
        <taxon>Thiotrichaceae</taxon>
        <taxon>Leucothrix</taxon>
    </lineage>
</organism>
<dbReference type="InterPro" id="IPR050095">
    <property type="entry name" value="ECF_ABC_transporter_ATP-bd"/>
</dbReference>
<keyword evidence="7 8" id="KW-0472">Membrane</keyword>
<dbReference type="SUPFAM" id="SSF52540">
    <property type="entry name" value="P-loop containing nucleoside triphosphate hydrolases"/>
    <property type="match status" value="1"/>
</dbReference>
<dbReference type="PANTHER" id="PTHR43553">
    <property type="entry name" value="HEAVY METAL TRANSPORTER"/>
    <property type="match status" value="1"/>
</dbReference>
<evidence type="ECO:0000256" key="1">
    <source>
        <dbReference type="ARBA" id="ARBA00004651"/>
    </source>
</evidence>
<dbReference type="GO" id="GO:0005524">
    <property type="term" value="F:ATP binding"/>
    <property type="evidence" value="ECO:0007669"/>
    <property type="project" value="UniProtKB-KW"/>
</dbReference>
<evidence type="ECO:0000313" key="12">
    <source>
        <dbReference type="Proteomes" id="UP000245506"/>
    </source>
</evidence>
<dbReference type="InterPro" id="IPR011527">
    <property type="entry name" value="ABC1_TM_dom"/>
</dbReference>
<dbReference type="PROSITE" id="PS50893">
    <property type="entry name" value="ABC_TRANSPORTER_2"/>
    <property type="match status" value="1"/>
</dbReference>
<proteinExistence type="predicted"/>
<dbReference type="GO" id="GO:1904680">
    <property type="term" value="F:peptide transmembrane transporter activity"/>
    <property type="evidence" value="ECO:0007669"/>
    <property type="project" value="InterPro"/>
</dbReference>